<feature type="domain" description="N-acetyltransferase" evidence="1">
    <location>
        <begin position="3"/>
        <end position="200"/>
    </location>
</feature>
<comment type="caution">
    <text evidence="2">The sequence shown here is derived from an EMBL/GenBank/DDBJ whole genome shotgun (WGS) entry which is preliminary data.</text>
</comment>
<dbReference type="InterPro" id="IPR016181">
    <property type="entry name" value="Acyl_CoA_acyltransferase"/>
</dbReference>
<dbReference type="InterPro" id="IPR000182">
    <property type="entry name" value="GNAT_dom"/>
</dbReference>
<dbReference type="PROSITE" id="PS51186">
    <property type="entry name" value="GNAT"/>
    <property type="match status" value="1"/>
</dbReference>
<reference evidence="2 3" key="1">
    <citation type="submission" date="2023-08" db="EMBL/GenBank/DDBJ databases">
        <authorList>
            <person name="Girao M."/>
            <person name="Carvalho M.F."/>
        </authorList>
    </citation>
    <scope>NUCLEOTIDE SEQUENCE [LARGE SCALE GENOMIC DNA]</scope>
    <source>
        <strain evidence="2 3">CC-R104</strain>
    </source>
</reference>
<dbReference type="GO" id="GO:0016746">
    <property type="term" value="F:acyltransferase activity"/>
    <property type="evidence" value="ECO:0007669"/>
    <property type="project" value="UniProtKB-KW"/>
</dbReference>
<dbReference type="PANTHER" id="PTHR42791:SF1">
    <property type="entry name" value="N-ACETYLTRANSFERASE DOMAIN-CONTAINING PROTEIN"/>
    <property type="match status" value="1"/>
</dbReference>
<keyword evidence="3" id="KW-1185">Reference proteome</keyword>
<evidence type="ECO:0000313" key="2">
    <source>
        <dbReference type="EMBL" id="MEE2034988.1"/>
    </source>
</evidence>
<dbReference type="Gene3D" id="3.40.630.30">
    <property type="match status" value="1"/>
</dbReference>
<evidence type="ECO:0000259" key="1">
    <source>
        <dbReference type="PROSITE" id="PS51186"/>
    </source>
</evidence>
<dbReference type="PANTHER" id="PTHR42791">
    <property type="entry name" value="GNAT FAMILY ACETYLTRANSFERASE"/>
    <property type="match status" value="1"/>
</dbReference>
<dbReference type="SUPFAM" id="SSF55729">
    <property type="entry name" value="Acyl-CoA N-acyltransferases (Nat)"/>
    <property type="match status" value="1"/>
</dbReference>
<dbReference type="RefSeq" id="WP_330154334.1">
    <property type="nucleotide sequence ID" value="NZ_JAUZMZ010000214.1"/>
</dbReference>
<dbReference type="EC" id="2.3.1.-" evidence="2"/>
<name>A0ABU7JYB0_9NOCA</name>
<keyword evidence="2" id="KW-0012">Acyltransferase</keyword>
<sequence length="200" mass="22114">MTVTVRTAIGRDVPALAEVLADAFLDDPVFTWMVPEEHRLRRLARFFAADARHHMVPLGATEIAEANGRAGGVAMWAPPGEWRPGRWTTLRLLPGFLAALGRNIAVGRQVDDLLDASHPEEPHWYLSTLGTSADARGAGYGKSLLTSRLDRVDAEHAPAYLESSKEANIPYYQRFGFEVTGEIVVPNGGPTLWSMWRQPR</sequence>
<proteinExistence type="predicted"/>
<evidence type="ECO:0000313" key="3">
    <source>
        <dbReference type="Proteomes" id="UP001331936"/>
    </source>
</evidence>
<organism evidence="2 3">
    <name type="scientific">Rhodococcus chondri</name>
    <dbReference type="NCBI Taxonomy" id="3065941"/>
    <lineage>
        <taxon>Bacteria</taxon>
        <taxon>Bacillati</taxon>
        <taxon>Actinomycetota</taxon>
        <taxon>Actinomycetes</taxon>
        <taxon>Mycobacteriales</taxon>
        <taxon>Nocardiaceae</taxon>
        <taxon>Rhodococcus</taxon>
    </lineage>
</organism>
<keyword evidence="2" id="KW-0808">Transferase</keyword>
<protein>
    <submittedName>
        <fullName evidence="2">GNAT family N-acetyltransferase</fullName>
        <ecNumber evidence="2">2.3.1.-</ecNumber>
    </submittedName>
</protein>
<gene>
    <name evidence="2" type="ORF">Q8814_23240</name>
</gene>
<dbReference type="Pfam" id="PF00583">
    <property type="entry name" value="Acetyltransf_1"/>
    <property type="match status" value="1"/>
</dbReference>
<dbReference type="InterPro" id="IPR052523">
    <property type="entry name" value="Trichothecene_AcTrans"/>
</dbReference>
<accession>A0ABU7JYB0</accession>
<dbReference type="Proteomes" id="UP001331936">
    <property type="component" value="Unassembled WGS sequence"/>
</dbReference>
<dbReference type="EMBL" id="JAUZMZ010000214">
    <property type="protein sequence ID" value="MEE2034988.1"/>
    <property type="molecule type" value="Genomic_DNA"/>
</dbReference>